<sequence>MKKSVRIGAIALAASASLALSACGFGGASGGGSSDSGSKTTLNLLVPSYSDNTQKLWNDVIAGFEKKYPDIKVSLEVQSWDNLESVVTTKVSGNKAPDIYNGGPFAGFAGDDLLYDVSEVTSKDTFSDFQESFIKNEQLNGKTYALPWIASARALFVNNDLLKQAGVSAAPKTWDELLDAATKVSKLGGGVAGYGMPLGSEEAQAEAAVWMWGGGGSFGDEKKLTIDDPKNLPGAEQIKKMIDAGATQKNPGSTNRSPLMDIFVQGKIGMQVGLPPTVGQIKENNPKLNYSIVPIPTKDGSPFTLGVADQLMAFKNDGKKKDAITKFFDYVYSADVYVPWVKAEGFLPVTKSGSEQLSSEESLKPFLDVLPSAKFYPSTNPKWSSADAAFKALAGQLEKKPAQQVLTEIQKQADAG</sequence>
<keyword evidence="3 4" id="KW-0732">Signal</keyword>
<evidence type="ECO:0000256" key="4">
    <source>
        <dbReference type="SAM" id="SignalP"/>
    </source>
</evidence>
<proteinExistence type="inferred from homology"/>
<dbReference type="Pfam" id="PF01547">
    <property type="entry name" value="SBP_bac_1"/>
    <property type="match status" value="1"/>
</dbReference>
<evidence type="ECO:0000256" key="3">
    <source>
        <dbReference type="ARBA" id="ARBA00022729"/>
    </source>
</evidence>
<gene>
    <name evidence="5" type="ORF">GCM10009768_07360</name>
</gene>
<protein>
    <submittedName>
        <fullName evidence="5">Extracellular solute-binding protein</fullName>
    </submittedName>
</protein>
<dbReference type="Proteomes" id="UP001500851">
    <property type="component" value="Unassembled WGS sequence"/>
</dbReference>
<dbReference type="PROSITE" id="PS51257">
    <property type="entry name" value="PROKAR_LIPOPROTEIN"/>
    <property type="match status" value="1"/>
</dbReference>
<organism evidence="5 6">
    <name type="scientific">Leucobacter iarius</name>
    <dbReference type="NCBI Taxonomy" id="333963"/>
    <lineage>
        <taxon>Bacteria</taxon>
        <taxon>Bacillati</taxon>
        <taxon>Actinomycetota</taxon>
        <taxon>Actinomycetes</taxon>
        <taxon>Micrococcales</taxon>
        <taxon>Microbacteriaceae</taxon>
        <taxon>Leucobacter</taxon>
    </lineage>
</organism>
<dbReference type="Gene3D" id="3.40.190.10">
    <property type="entry name" value="Periplasmic binding protein-like II"/>
    <property type="match status" value="1"/>
</dbReference>
<evidence type="ECO:0000256" key="1">
    <source>
        <dbReference type="ARBA" id="ARBA00008520"/>
    </source>
</evidence>
<dbReference type="SUPFAM" id="SSF53850">
    <property type="entry name" value="Periplasmic binding protein-like II"/>
    <property type="match status" value="1"/>
</dbReference>
<comment type="similarity">
    <text evidence="1">Belongs to the bacterial solute-binding protein 1 family.</text>
</comment>
<accession>A0ABP4XGM5</accession>
<feature type="signal peptide" evidence="4">
    <location>
        <begin position="1"/>
        <end position="21"/>
    </location>
</feature>
<dbReference type="PANTHER" id="PTHR30061">
    <property type="entry name" value="MALTOSE-BINDING PERIPLASMIC PROTEIN"/>
    <property type="match status" value="1"/>
</dbReference>
<name>A0ABP4XGM5_9MICO</name>
<evidence type="ECO:0000313" key="5">
    <source>
        <dbReference type="EMBL" id="GAA1780966.1"/>
    </source>
</evidence>
<keyword evidence="2" id="KW-0813">Transport</keyword>
<keyword evidence="6" id="KW-1185">Reference proteome</keyword>
<dbReference type="RefSeq" id="WP_046454318.1">
    <property type="nucleotide sequence ID" value="NZ_BAAAOB010000001.1"/>
</dbReference>
<dbReference type="InterPro" id="IPR006059">
    <property type="entry name" value="SBP"/>
</dbReference>
<evidence type="ECO:0000313" key="6">
    <source>
        <dbReference type="Proteomes" id="UP001500851"/>
    </source>
</evidence>
<reference evidence="6" key="1">
    <citation type="journal article" date="2019" name="Int. J. Syst. Evol. Microbiol.">
        <title>The Global Catalogue of Microorganisms (GCM) 10K type strain sequencing project: providing services to taxonomists for standard genome sequencing and annotation.</title>
        <authorList>
            <consortium name="The Broad Institute Genomics Platform"/>
            <consortium name="The Broad Institute Genome Sequencing Center for Infectious Disease"/>
            <person name="Wu L."/>
            <person name="Ma J."/>
        </authorList>
    </citation>
    <scope>NUCLEOTIDE SEQUENCE [LARGE SCALE GENOMIC DNA]</scope>
    <source>
        <strain evidence="6">JCM 14736</strain>
    </source>
</reference>
<dbReference type="PANTHER" id="PTHR30061:SF50">
    <property type="entry name" value="MALTOSE_MALTODEXTRIN-BINDING PERIPLASMIC PROTEIN"/>
    <property type="match status" value="1"/>
</dbReference>
<dbReference type="EMBL" id="BAAAOB010000001">
    <property type="protein sequence ID" value="GAA1780966.1"/>
    <property type="molecule type" value="Genomic_DNA"/>
</dbReference>
<evidence type="ECO:0000256" key="2">
    <source>
        <dbReference type="ARBA" id="ARBA00022448"/>
    </source>
</evidence>
<feature type="chain" id="PRO_5046217147" evidence="4">
    <location>
        <begin position="22"/>
        <end position="416"/>
    </location>
</feature>
<comment type="caution">
    <text evidence="5">The sequence shown here is derived from an EMBL/GenBank/DDBJ whole genome shotgun (WGS) entry which is preliminary data.</text>
</comment>